<protein>
    <submittedName>
        <fullName evidence="1">Uncharacterized protein</fullName>
    </submittedName>
</protein>
<accession>A0A2T0TN93</accession>
<evidence type="ECO:0000313" key="2">
    <source>
        <dbReference type="Proteomes" id="UP000238375"/>
    </source>
</evidence>
<reference evidence="1 2" key="1">
    <citation type="submission" date="2018-03" db="EMBL/GenBank/DDBJ databases">
        <title>Genomic Encyclopedia of Archaeal and Bacterial Type Strains, Phase II (KMG-II): from individual species to whole genera.</title>
        <authorList>
            <person name="Goeker M."/>
        </authorList>
    </citation>
    <scope>NUCLEOTIDE SEQUENCE [LARGE SCALE GENOMIC DNA]</scope>
    <source>
        <strain evidence="1 2">DSM 28354</strain>
    </source>
</reference>
<dbReference type="AlphaFoldDB" id="A0A2T0TN93"/>
<dbReference type="RefSeq" id="WP_106135899.1">
    <property type="nucleotide sequence ID" value="NZ_PVTE01000001.1"/>
</dbReference>
<keyword evidence="2" id="KW-1185">Reference proteome</keyword>
<comment type="caution">
    <text evidence="1">The sequence shown here is derived from an EMBL/GenBank/DDBJ whole genome shotgun (WGS) entry which is preliminary data.</text>
</comment>
<sequence length="90" mass="9867">MTILNRVAIATITSRLDVLNQERDRLARILNRIKGNEGLGWLAANNWCKNLDHQINSEIGFLTNLSAMLSNTPEPSAKIENPEGDGAPAV</sequence>
<gene>
    <name evidence="1" type="ORF">CLV58_101211</name>
</gene>
<proteinExistence type="predicted"/>
<name>A0A2T0TN93_9BACT</name>
<evidence type="ECO:0000313" key="1">
    <source>
        <dbReference type="EMBL" id="PRY47145.1"/>
    </source>
</evidence>
<organism evidence="1 2">
    <name type="scientific">Spirosoma oryzae</name>
    <dbReference type="NCBI Taxonomy" id="1469603"/>
    <lineage>
        <taxon>Bacteria</taxon>
        <taxon>Pseudomonadati</taxon>
        <taxon>Bacteroidota</taxon>
        <taxon>Cytophagia</taxon>
        <taxon>Cytophagales</taxon>
        <taxon>Cytophagaceae</taxon>
        <taxon>Spirosoma</taxon>
    </lineage>
</organism>
<dbReference type="EMBL" id="PVTE01000001">
    <property type="protein sequence ID" value="PRY47145.1"/>
    <property type="molecule type" value="Genomic_DNA"/>
</dbReference>
<dbReference type="Proteomes" id="UP000238375">
    <property type="component" value="Unassembled WGS sequence"/>
</dbReference>